<organism evidence="2 3">
    <name type="scientific">Monoraphidium neglectum</name>
    <dbReference type="NCBI Taxonomy" id="145388"/>
    <lineage>
        <taxon>Eukaryota</taxon>
        <taxon>Viridiplantae</taxon>
        <taxon>Chlorophyta</taxon>
        <taxon>core chlorophytes</taxon>
        <taxon>Chlorophyceae</taxon>
        <taxon>CS clade</taxon>
        <taxon>Sphaeropleales</taxon>
        <taxon>Selenastraceae</taxon>
        <taxon>Monoraphidium</taxon>
    </lineage>
</organism>
<dbReference type="GeneID" id="25739777"/>
<dbReference type="RefSeq" id="XP_013900077.1">
    <property type="nucleotide sequence ID" value="XM_014044623.1"/>
</dbReference>
<keyword evidence="3" id="KW-1185">Reference proteome</keyword>
<name>A0A0D2JPK4_9CHLO</name>
<dbReference type="Proteomes" id="UP000054498">
    <property type="component" value="Unassembled WGS sequence"/>
</dbReference>
<sequence length="170" mass="17911">MAPATRPTRLPAAAAAALLLAALVAVARPAAACRVTNADVSLSSSPAELSSTAYTADGVRQHFSLDVNRVTYVPTRAATTACVDSRHEYPVIGTPGGDIAEFIGGFAVYLNLTAQTLTQDLADKVLSDYIKGQFSARKRFYYHTSDEKLLKVFTGVKAAGFGSPVAFPDV</sequence>
<reference evidence="2 3" key="1">
    <citation type="journal article" date="2013" name="BMC Genomics">
        <title>Reconstruction of the lipid metabolism for the microalga Monoraphidium neglectum from its genome sequence reveals characteristics suitable for biofuel production.</title>
        <authorList>
            <person name="Bogen C."/>
            <person name="Al-Dilaimi A."/>
            <person name="Albersmeier A."/>
            <person name="Wichmann J."/>
            <person name="Grundmann M."/>
            <person name="Rupp O."/>
            <person name="Lauersen K.J."/>
            <person name="Blifernez-Klassen O."/>
            <person name="Kalinowski J."/>
            <person name="Goesmann A."/>
            <person name="Mussgnug J.H."/>
            <person name="Kruse O."/>
        </authorList>
    </citation>
    <scope>NUCLEOTIDE SEQUENCE [LARGE SCALE GENOMIC DNA]</scope>
    <source>
        <strain evidence="2 3">SAG 48.87</strain>
    </source>
</reference>
<evidence type="ECO:0000313" key="3">
    <source>
        <dbReference type="Proteomes" id="UP000054498"/>
    </source>
</evidence>
<dbReference type="KEGG" id="mng:MNEG_6901"/>
<feature type="signal peptide" evidence="1">
    <location>
        <begin position="1"/>
        <end position="32"/>
    </location>
</feature>
<keyword evidence="1" id="KW-0732">Signal</keyword>
<protein>
    <submittedName>
        <fullName evidence="2">Uncharacterized protein</fullName>
    </submittedName>
</protein>
<dbReference type="OrthoDB" id="530066at2759"/>
<gene>
    <name evidence="2" type="ORF">MNEG_6901</name>
</gene>
<evidence type="ECO:0000256" key="1">
    <source>
        <dbReference type="SAM" id="SignalP"/>
    </source>
</evidence>
<evidence type="ECO:0000313" key="2">
    <source>
        <dbReference type="EMBL" id="KIZ01058.1"/>
    </source>
</evidence>
<feature type="chain" id="PRO_5002245062" evidence="1">
    <location>
        <begin position="33"/>
        <end position="170"/>
    </location>
</feature>
<dbReference type="EMBL" id="KK101390">
    <property type="protein sequence ID" value="KIZ01058.1"/>
    <property type="molecule type" value="Genomic_DNA"/>
</dbReference>
<dbReference type="AlphaFoldDB" id="A0A0D2JPK4"/>
<accession>A0A0D2JPK4</accession>
<proteinExistence type="predicted"/>